<protein>
    <submittedName>
        <fullName evidence="2">Uncharacterized protein</fullName>
    </submittedName>
</protein>
<keyword evidence="1" id="KW-0812">Transmembrane</keyword>
<reference evidence="2 3" key="1">
    <citation type="submission" date="2020-09" db="EMBL/GenBank/DDBJ databases">
        <title>De no assembly of potato wild relative species, Solanum commersonii.</title>
        <authorList>
            <person name="Cho K."/>
        </authorList>
    </citation>
    <scope>NUCLEOTIDE SEQUENCE [LARGE SCALE GENOMIC DNA]</scope>
    <source>
        <strain evidence="2">LZ3.2</strain>
        <tissue evidence="2">Leaf</tissue>
    </source>
</reference>
<accession>A0A9J5W6L6</accession>
<dbReference type="Proteomes" id="UP000824120">
    <property type="component" value="Chromosome 12"/>
</dbReference>
<evidence type="ECO:0000256" key="1">
    <source>
        <dbReference type="SAM" id="Phobius"/>
    </source>
</evidence>
<keyword evidence="1" id="KW-1133">Transmembrane helix</keyword>
<proteinExistence type="predicted"/>
<name>A0A9J5W6L6_SOLCO</name>
<sequence length="109" mass="12542">MRIKDLVMRTLTNDVKILILVSKTMCSDYKSMSIISILFSYTCTVVFSLVDALAKLNNKHFMWRFFYLMRQDMDACAEGSNNKVIDIEKDMKVGENVGRLNIIGLTTNF</sequence>
<evidence type="ECO:0000313" key="3">
    <source>
        <dbReference type="Proteomes" id="UP000824120"/>
    </source>
</evidence>
<keyword evidence="1" id="KW-0472">Membrane</keyword>
<keyword evidence="3" id="KW-1185">Reference proteome</keyword>
<feature type="transmembrane region" description="Helical" evidence="1">
    <location>
        <begin position="32"/>
        <end position="54"/>
    </location>
</feature>
<gene>
    <name evidence="2" type="ORF">H5410_060944</name>
</gene>
<organism evidence="2 3">
    <name type="scientific">Solanum commersonii</name>
    <name type="common">Commerson's wild potato</name>
    <name type="synonym">Commerson's nightshade</name>
    <dbReference type="NCBI Taxonomy" id="4109"/>
    <lineage>
        <taxon>Eukaryota</taxon>
        <taxon>Viridiplantae</taxon>
        <taxon>Streptophyta</taxon>
        <taxon>Embryophyta</taxon>
        <taxon>Tracheophyta</taxon>
        <taxon>Spermatophyta</taxon>
        <taxon>Magnoliopsida</taxon>
        <taxon>eudicotyledons</taxon>
        <taxon>Gunneridae</taxon>
        <taxon>Pentapetalae</taxon>
        <taxon>asterids</taxon>
        <taxon>lamiids</taxon>
        <taxon>Solanales</taxon>
        <taxon>Solanaceae</taxon>
        <taxon>Solanoideae</taxon>
        <taxon>Solaneae</taxon>
        <taxon>Solanum</taxon>
    </lineage>
</organism>
<dbReference type="AlphaFoldDB" id="A0A9J5W6L6"/>
<evidence type="ECO:0000313" key="2">
    <source>
        <dbReference type="EMBL" id="KAG5571178.1"/>
    </source>
</evidence>
<dbReference type="EMBL" id="JACXVP010000012">
    <property type="protein sequence ID" value="KAG5571178.1"/>
    <property type="molecule type" value="Genomic_DNA"/>
</dbReference>
<comment type="caution">
    <text evidence="2">The sequence shown here is derived from an EMBL/GenBank/DDBJ whole genome shotgun (WGS) entry which is preliminary data.</text>
</comment>